<dbReference type="Gene3D" id="3.40.30.10">
    <property type="entry name" value="Glutaredoxin"/>
    <property type="match status" value="1"/>
</dbReference>
<keyword evidence="4" id="KW-1185">Reference proteome</keyword>
<reference evidence="3 4" key="1">
    <citation type="journal article" date="2014" name="Genome Announc.">
        <title>Draft Genome Sequence of Lysobacter capsici AZ78, a Bacterium Antagonistic to Plant-Pathogenic Oomycetes.</title>
        <authorList>
            <person name="Puopolo G."/>
            <person name="Sonego P."/>
            <person name="Engelen K."/>
            <person name="Pertot I."/>
        </authorList>
    </citation>
    <scope>NUCLEOTIDE SEQUENCE [LARGE SCALE GENOMIC DNA]</scope>
    <source>
        <strain evidence="3 4">AZ78</strain>
    </source>
</reference>
<accession>A0A125MMJ8</accession>
<evidence type="ECO:0000313" key="3">
    <source>
        <dbReference type="EMBL" id="KWS03663.1"/>
    </source>
</evidence>
<proteinExistence type="inferred from homology"/>
<dbReference type="PANTHER" id="PTHR30041:SF8">
    <property type="entry name" value="PROTEIN YFFB"/>
    <property type="match status" value="1"/>
</dbReference>
<dbReference type="NCBIfam" id="TIGR01617">
    <property type="entry name" value="arsC_related"/>
    <property type="match status" value="1"/>
</dbReference>
<dbReference type="InterPro" id="IPR036249">
    <property type="entry name" value="Thioredoxin-like_sf"/>
</dbReference>
<comment type="caution">
    <text evidence="3">The sequence shown here is derived from an EMBL/GenBank/DDBJ whole genome shotgun (WGS) entry which is preliminary data.</text>
</comment>
<name>A0A125MMJ8_9GAMM</name>
<dbReference type="InterPro" id="IPR006660">
    <property type="entry name" value="Arsenate_reductase-like"/>
</dbReference>
<dbReference type="AlphaFoldDB" id="A0A125MMJ8"/>
<dbReference type="Pfam" id="PF03960">
    <property type="entry name" value="ArsC"/>
    <property type="match status" value="1"/>
</dbReference>
<protein>
    <submittedName>
        <fullName evidence="3">Glutathione-dependent thiol reductase</fullName>
    </submittedName>
</protein>
<dbReference type="EMBL" id="JAJA02000001">
    <property type="protein sequence ID" value="KWS03663.1"/>
    <property type="molecule type" value="Genomic_DNA"/>
</dbReference>
<gene>
    <name evidence="3" type="ORF">AZ78_1212</name>
</gene>
<evidence type="ECO:0000256" key="2">
    <source>
        <dbReference type="PROSITE-ProRule" id="PRU01282"/>
    </source>
</evidence>
<organism evidence="3 4">
    <name type="scientific">Lysobacter capsici AZ78</name>
    <dbReference type="NCBI Taxonomy" id="1444315"/>
    <lineage>
        <taxon>Bacteria</taxon>
        <taxon>Pseudomonadati</taxon>
        <taxon>Pseudomonadota</taxon>
        <taxon>Gammaproteobacteria</taxon>
        <taxon>Lysobacterales</taxon>
        <taxon>Lysobacteraceae</taxon>
        <taxon>Lysobacter</taxon>
    </lineage>
</organism>
<dbReference type="Proteomes" id="UP000023435">
    <property type="component" value="Unassembled WGS sequence"/>
</dbReference>
<evidence type="ECO:0000256" key="1">
    <source>
        <dbReference type="ARBA" id="ARBA00007198"/>
    </source>
</evidence>
<evidence type="ECO:0000313" key="4">
    <source>
        <dbReference type="Proteomes" id="UP000023435"/>
    </source>
</evidence>
<comment type="similarity">
    <text evidence="1 2">Belongs to the ArsC family.</text>
</comment>
<dbReference type="InterPro" id="IPR006504">
    <property type="entry name" value="Tscrpt_reg_Spx/MgsR"/>
</dbReference>
<dbReference type="SUPFAM" id="SSF52833">
    <property type="entry name" value="Thioredoxin-like"/>
    <property type="match status" value="1"/>
</dbReference>
<dbReference type="PROSITE" id="PS51353">
    <property type="entry name" value="ARSC"/>
    <property type="match status" value="1"/>
</dbReference>
<dbReference type="PANTHER" id="PTHR30041">
    <property type="entry name" value="ARSENATE REDUCTASE"/>
    <property type="match status" value="1"/>
</dbReference>
<sequence length="130" mass="15171">MYRLKTITEVEMTTLYGLNNCDTCKKARKWLDRFEIAHGFVDYRDNRQAPEMLIEWKNQLGGWESLINKSSTTWRTLPPNRKEPASDAEWKLLLKEYPQLIRRPVVVTDDGKVSQGFSDNGFKQRFGIGS</sequence>